<dbReference type="EnsemblMetazoa" id="Aqu2.1.13052_001">
    <property type="protein sequence ID" value="Aqu2.1.13052_001"/>
    <property type="gene ID" value="Aqu2.1.13052"/>
</dbReference>
<protein>
    <submittedName>
        <fullName evidence="2">Uncharacterized protein</fullName>
    </submittedName>
</protein>
<keyword evidence="1" id="KW-1133">Transmembrane helix</keyword>
<dbReference type="OrthoDB" id="6537861at2759"/>
<dbReference type="InParanoid" id="A0A1X7TEL4"/>
<name>A0A1X7TEL4_AMPQE</name>
<keyword evidence="1" id="KW-0472">Membrane</keyword>
<organism evidence="2">
    <name type="scientific">Amphimedon queenslandica</name>
    <name type="common">Sponge</name>
    <dbReference type="NCBI Taxonomy" id="400682"/>
    <lineage>
        <taxon>Eukaryota</taxon>
        <taxon>Metazoa</taxon>
        <taxon>Porifera</taxon>
        <taxon>Demospongiae</taxon>
        <taxon>Heteroscleromorpha</taxon>
        <taxon>Haplosclerida</taxon>
        <taxon>Niphatidae</taxon>
        <taxon>Amphimedon</taxon>
    </lineage>
</organism>
<feature type="transmembrane region" description="Helical" evidence="1">
    <location>
        <begin position="43"/>
        <end position="66"/>
    </location>
</feature>
<sequence>MAAVDEELNDENLNDRLNDHNLNNHNLNNALNNKKVNIARLHALVLFILDIVITIFCLLFLIWFSLGTIITINQYNSDHQDTGCITYDCKDNRSNESDRQETTIMKT</sequence>
<accession>A0A1X7TEL4</accession>
<evidence type="ECO:0000313" key="2">
    <source>
        <dbReference type="EnsemblMetazoa" id="Aqu2.1.13052_001"/>
    </source>
</evidence>
<reference evidence="2" key="1">
    <citation type="submission" date="2017-05" db="UniProtKB">
        <authorList>
            <consortium name="EnsemblMetazoa"/>
        </authorList>
    </citation>
    <scope>IDENTIFICATION</scope>
</reference>
<keyword evidence="1" id="KW-0812">Transmembrane</keyword>
<dbReference type="AlphaFoldDB" id="A0A1X7TEL4"/>
<proteinExistence type="predicted"/>
<evidence type="ECO:0000256" key="1">
    <source>
        <dbReference type="SAM" id="Phobius"/>
    </source>
</evidence>